<dbReference type="InterPro" id="IPR011032">
    <property type="entry name" value="GroES-like_sf"/>
</dbReference>
<accession>A0A1T3CHX2</accession>
<dbReference type="PANTHER" id="PTHR45348">
    <property type="entry name" value="HYPOTHETICAL OXIDOREDUCTASE (EUROFUNG)"/>
    <property type="match status" value="1"/>
</dbReference>
<keyword evidence="2" id="KW-0560">Oxidoreductase</keyword>
<dbReference type="InterPro" id="IPR047122">
    <property type="entry name" value="Trans-enoyl_RdTase-like"/>
</dbReference>
<protein>
    <recommendedName>
        <fullName evidence="3">Alcohol dehydrogenase-like N-terminal domain-containing protein</fullName>
    </recommendedName>
</protein>
<comment type="similarity">
    <text evidence="1">Belongs to the zinc-containing alcohol dehydrogenase family.</text>
</comment>
<dbReference type="EMBL" id="LVVK01000017">
    <property type="protein sequence ID" value="OPB40545.1"/>
    <property type="molecule type" value="Genomic_DNA"/>
</dbReference>
<organism evidence="4 5">
    <name type="scientific">Trichoderma guizhouense</name>
    <dbReference type="NCBI Taxonomy" id="1491466"/>
    <lineage>
        <taxon>Eukaryota</taxon>
        <taxon>Fungi</taxon>
        <taxon>Dikarya</taxon>
        <taxon>Ascomycota</taxon>
        <taxon>Pezizomycotina</taxon>
        <taxon>Sordariomycetes</taxon>
        <taxon>Hypocreomycetidae</taxon>
        <taxon>Hypocreales</taxon>
        <taxon>Hypocreaceae</taxon>
        <taxon>Trichoderma</taxon>
    </lineage>
</organism>
<evidence type="ECO:0000313" key="5">
    <source>
        <dbReference type="Proteomes" id="UP000191004"/>
    </source>
</evidence>
<keyword evidence="5" id="KW-1185">Reference proteome</keyword>
<gene>
    <name evidence="4" type="ORF">A0O28_0006240</name>
</gene>
<proteinExistence type="inferred from homology"/>
<name>A0A1T3CHX2_9HYPO</name>
<dbReference type="PANTHER" id="PTHR45348:SF5">
    <property type="entry name" value="OXIDOREDUCTASE, PUTATIVE (AFU_ORTHOLOGUE AFUA_8G01420)-RELATED"/>
    <property type="match status" value="1"/>
</dbReference>
<sequence length="329" mass="35743">MKEAIVHPDTTVTIQEVPIPIPARKQILIKVVAFGTNPKDWKIPAWQNLSMNSGDDVAGYVEAVGEDVIEFQKGDRAATMPLTFLTAAFALFYDLELPTLLDKQPNGRRTAFIIYGASTAVGAFAIKLASAAHIHPIIAIGSRNSDFVKEYLQESEGDAFLDYTTYESHGLLSSALRAILSASNVPEGRSFHALDAVSIPGTYDNVLSRAMAGPPQQVTGQRPRIAVTFPVQDRTMVDKSVDIVEPRVNRAHSDDLSYMSFGTAWCAMLEQGLRGGWIKPHPHRVILGGLEGLGGALQELKMGKVKAKKLIGRIEGTPGITNRGARRLN</sequence>
<dbReference type="InterPro" id="IPR013154">
    <property type="entry name" value="ADH-like_N"/>
</dbReference>
<dbReference type="Pfam" id="PF08240">
    <property type="entry name" value="ADH_N"/>
    <property type="match status" value="1"/>
</dbReference>
<evidence type="ECO:0000256" key="2">
    <source>
        <dbReference type="ARBA" id="ARBA00023002"/>
    </source>
</evidence>
<evidence type="ECO:0000313" key="4">
    <source>
        <dbReference type="EMBL" id="OPB40545.1"/>
    </source>
</evidence>
<evidence type="ECO:0000259" key="3">
    <source>
        <dbReference type="Pfam" id="PF08240"/>
    </source>
</evidence>
<dbReference type="InterPro" id="IPR036291">
    <property type="entry name" value="NAD(P)-bd_dom_sf"/>
</dbReference>
<evidence type="ECO:0000256" key="1">
    <source>
        <dbReference type="ARBA" id="ARBA00008072"/>
    </source>
</evidence>
<dbReference type="GO" id="GO:0016651">
    <property type="term" value="F:oxidoreductase activity, acting on NAD(P)H"/>
    <property type="evidence" value="ECO:0007669"/>
    <property type="project" value="InterPro"/>
</dbReference>
<reference evidence="4 5" key="1">
    <citation type="submission" date="2016-04" db="EMBL/GenBank/DDBJ databases">
        <title>Multiple horizontal gene transfer events from other fungi enriched the ability of the initially mycotrophic fungus Trichoderma (Ascomycota) to feed on dead plant biomass.</title>
        <authorList>
            <person name="Atanasova L."/>
            <person name="Chenthamara K."/>
            <person name="Zhang J."/>
            <person name="Grujic M."/>
            <person name="Henrissat B."/>
            <person name="Kuo A."/>
            <person name="Aertz A."/>
            <person name="Salamov A."/>
            <person name="Lipzen A."/>
            <person name="Labutti K."/>
            <person name="Barry K."/>
            <person name="Miao Y."/>
            <person name="Rahimi M.J."/>
            <person name="Shen Q."/>
            <person name="Grigoriev I.V."/>
            <person name="Kubicek C.P."/>
            <person name="Druzhinina I.S."/>
        </authorList>
    </citation>
    <scope>NUCLEOTIDE SEQUENCE [LARGE SCALE GENOMIC DNA]</scope>
    <source>
        <strain evidence="4 5">NJAU 4742</strain>
    </source>
</reference>
<dbReference type="Proteomes" id="UP000191004">
    <property type="component" value="Unassembled WGS sequence"/>
</dbReference>
<dbReference type="Gene3D" id="3.90.180.10">
    <property type="entry name" value="Medium-chain alcohol dehydrogenases, catalytic domain"/>
    <property type="match status" value="1"/>
</dbReference>
<dbReference type="SUPFAM" id="SSF50129">
    <property type="entry name" value="GroES-like"/>
    <property type="match status" value="1"/>
</dbReference>
<comment type="caution">
    <text evidence="4">The sequence shown here is derived from an EMBL/GenBank/DDBJ whole genome shotgun (WGS) entry which is preliminary data.</text>
</comment>
<feature type="domain" description="Alcohol dehydrogenase-like N-terminal" evidence="3">
    <location>
        <begin position="25"/>
        <end position="82"/>
    </location>
</feature>
<dbReference type="AlphaFoldDB" id="A0A1T3CHX2"/>
<dbReference type="SUPFAM" id="SSF51735">
    <property type="entry name" value="NAD(P)-binding Rossmann-fold domains"/>
    <property type="match status" value="1"/>
</dbReference>
<dbReference type="Gene3D" id="3.40.50.720">
    <property type="entry name" value="NAD(P)-binding Rossmann-like Domain"/>
    <property type="match status" value="1"/>
</dbReference>